<feature type="signal peptide" evidence="1">
    <location>
        <begin position="1"/>
        <end position="23"/>
    </location>
</feature>
<dbReference type="InterPro" id="IPR008928">
    <property type="entry name" value="6-hairpin_glycosidase_sf"/>
</dbReference>
<dbReference type="Pfam" id="PF03663">
    <property type="entry name" value="Glyco_hydro_76"/>
    <property type="match status" value="1"/>
</dbReference>
<evidence type="ECO:0000313" key="3">
    <source>
        <dbReference type="Proteomes" id="UP000182740"/>
    </source>
</evidence>
<evidence type="ECO:0000256" key="1">
    <source>
        <dbReference type="SAM" id="SignalP"/>
    </source>
</evidence>
<dbReference type="InterPro" id="IPR053169">
    <property type="entry name" value="MUG_Protein"/>
</dbReference>
<dbReference type="SUPFAM" id="SSF48208">
    <property type="entry name" value="Six-hairpin glycosidases"/>
    <property type="match status" value="1"/>
</dbReference>
<dbReference type="AlphaFoldDB" id="A0A1K1SU18"/>
<accession>A0A1K1SU18</accession>
<name>A0A1K1SU18_9PSEU</name>
<organism evidence="2 3">
    <name type="scientific">Amycolatopsis australiensis</name>
    <dbReference type="NCBI Taxonomy" id="546364"/>
    <lineage>
        <taxon>Bacteria</taxon>
        <taxon>Bacillati</taxon>
        <taxon>Actinomycetota</taxon>
        <taxon>Actinomycetes</taxon>
        <taxon>Pseudonocardiales</taxon>
        <taxon>Pseudonocardiaceae</taxon>
        <taxon>Amycolatopsis</taxon>
    </lineage>
</organism>
<protein>
    <submittedName>
        <fullName evidence="2">Glycosyl hydrolase family 76</fullName>
    </submittedName>
</protein>
<gene>
    <name evidence="2" type="ORF">SAMN04489730_6654</name>
</gene>
<evidence type="ECO:0000313" key="2">
    <source>
        <dbReference type="EMBL" id="SFW87357.1"/>
    </source>
</evidence>
<dbReference type="STRING" id="546364.SAMN04489730_6654"/>
<sequence>MSVRTLLVLLLVFGSLTPMPAAAADTAVCVTACDTLDPSRAARESFPLPDKVINGRVLRLHASDPDGMAWAGIDNGVPGDAVWLDRSWDGGATWDGLLGKASIPGTWTGTRTLMYNLTDPAHHRRGLVRACGDAQAVGCTAWIYPDVCDAACDRTAPAAGDSRPVAPATLFGRTIRLHFDGRGMAWAGIDSGGPGDEIWLDRSWDAGASWPDGSSLGRTSVPAGATGTQTAAFATRDPRGRLYGGAVRACGREATHAQGSCTAWARPAVTRAAGALDALMWSYDPYTAWWPSSWWNSAVAVTAVADAGGSEAALARTFDVNRVAFPAGARSSDAIDGDFVSRAVDDSAWWGLAWVAVYDRTHDPRYLAEATTIANYVHGFWDTGSCGGGVWWNRERTYKNAVTAGLYLRLTASLHRRIAGDTVWGQWAKTAGDWYLASGLVNSAGLVNDGLTASCANNGQTVWTYNQGLGIGGLLELWRATGIPSYLDAARRLADAAMARLTDGGVLVESCDLGTGSCDDNQKQFKGIFMRYFGDLATATGSAAYLAFARRQADALWAGDRDSLNRIGQRWTGTAPNVTDWRTQASGLEAILAAG</sequence>
<keyword evidence="1" id="KW-0732">Signal</keyword>
<dbReference type="Gene3D" id="1.50.10.20">
    <property type="match status" value="1"/>
</dbReference>
<dbReference type="OrthoDB" id="2505409at2"/>
<dbReference type="GO" id="GO:0016787">
    <property type="term" value="F:hydrolase activity"/>
    <property type="evidence" value="ECO:0007669"/>
    <property type="project" value="UniProtKB-KW"/>
</dbReference>
<dbReference type="EMBL" id="FPJG01000006">
    <property type="protein sequence ID" value="SFW87357.1"/>
    <property type="molecule type" value="Genomic_DNA"/>
</dbReference>
<dbReference type="Proteomes" id="UP000182740">
    <property type="component" value="Unassembled WGS sequence"/>
</dbReference>
<keyword evidence="2" id="KW-0378">Hydrolase</keyword>
<dbReference type="PANTHER" id="PTHR47791:SF1">
    <property type="entry name" value="ENDO MANNANASE, GH76 FAMILY (EUROFUNG)"/>
    <property type="match status" value="1"/>
</dbReference>
<keyword evidence="3" id="KW-1185">Reference proteome</keyword>
<dbReference type="GO" id="GO:0005975">
    <property type="term" value="P:carbohydrate metabolic process"/>
    <property type="evidence" value="ECO:0007669"/>
    <property type="project" value="InterPro"/>
</dbReference>
<reference evidence="3" key="1">
    <citation type="submission" date="2016-11" db="EMBL/GenBank/DDBJ databases">
        <authorList>
            <person name="Varghese N."/>
            <person name="Submissions S."/>
        </authorList>
    </citation>
    <scope>NUCLEOTIDE SEQUENCE [LARGE SCALE GENOMIC DNA]</scope>
    <source>
        <strain evidence="3">DSM 44671</strain>
    </source>
</reference>
<feature type="chain" id="PRO_5039207364" evidence="1">
    <location>
        <begin position="24"/>
        <end position="595"/>
    </location>
</feature>
<proteinExistence type="predicted"/>
<dbReference type="InterPro" id="IPR005198">
    <property type="entry name" value="Glyco_hydro_76"/>
</dbReference>
<dbReference type="PANTHER" id="PTHR47791">
    <property type="entry name" value="MEIOTICALLY UP-REGULATED GENE 191 PROTEIN"/>
    <property type="match status" value="1"/>
</dbReference>
<dbReference type="RefSeq" id="WP_072479947.1">
    <property type="nucleotide sequence ID" value="NZ_FPJG01000006.1"/>
</dbReference>